<accession>A0A453GED2</accession>
<reference evidence="1" key="5">
    <citation type="journal article" date="2021" name="G3 (Bethesda)">
        <title>Aegilops tauschii genome assembly Aet v5.0 features greater sequence contiguity and improved annotation.</title>
        <authorList>
            <person name="Wang L."/>
            <person name="Zhu T."/>
            <person name="Rodriguez J.C."/>
            <person name="Deal K.R."/>
            <person name="Dubcovsky J."/>
            <person name="McGuire P.E."/>
            <person name="Lux T."/>
            <person name="Spannagl M."/>
            <person name="Mayer K.F.X."/>
            <person name="Baldrich P."/>
            <person name="Meyers B.C."/>
            <person name="Huo N."/>
            <person name="Gu Y.Q."/>
            <person name="Zhou H."/>
            <person name="Devos K.M."/>
            <person name="Bennetzen J.L."/>
            <person name="Unver T."/>
            <person name="Budak H."/>
            <person name="Gulick P.J."/>
            <person name="Galiba G."/>
            <person name="Kalapos B."/>
            <person name="Nelson D.R."/>
            <person name="Li P."/>
            <person name="You F.M."/>
            <person name="Luo M.C."/>
            <person name="Dvorak J."/>
        </authorList>
    </citation>
    <scope>NUCLEOTIDE SEQUENCE [LARGE SCALE GENOMIC DNA]</scope>
    <source>
        <strain evidence="1">cv. AL8/78</strain>
    </source>
</reference>
<reference evidence="1" key="3">
    <citation type="journal article" date="2017" name="Nature">
        <title>Genome sequence of the progenitor of the wheat D genome Aegilops tauschii.</title>
        <authorList>
            <person name="Luo M.C."/>
            <person name="Gu Y.Q."/>
            <person name="Puiu D."/>
            <person name="Wang H."/>
            <person name="Twardziok S.O."/>
            <person name="Deal K.R."/>
            <person name="Huo N."/>
            <person name="Zhu T."/>
            <person name="Wang L."/>
            <person name="Wang Y."/>
            <person name="McGuire P.E."/>
            <person name="Liu S."/>
            <person name="Long H."/>
            <person name="Ramasamy R.K."/>
            <person name="Rodriguez J.C."/>
            <person name="Van S.L."/>
            <person name="Yuan L."/>
            <person name="Wang Z."/>
            <person name="Xia Z."/>
            <person name="Xiao L."/>
            <person name="Anderson O.D."/>
            <person name="Ouyang S."/>
            <person name="Liang Y."/>
            <person name="Zimin A.V."/>
            <person name="Pertea G."/>
            <person name="Qi P."/>
            <person name="Bennetzen J.L."/>
            <person name="Dai X."/>
            <person name="Dawson M.W."/>
            <person name="Muller H.G."/>
            <person name="Kugler K."/>
            <person name="Rivarola-Duarte L."/>
            <person name="Spannagl M."/>
            <person name="Mayer K.F.X."/>
            <person name="Lu F.H."/>
            <person name="Bevan M.W."/>
            <person name="Leroy P."/>
            <person name="Li P."/>
            <person name="You F.M."/>
            <person name="Sun Q."/>
            <person name="Liu Z."/>
            <person name="Lyons E."/>
            <person name="Wicker T."/>
            <person name="Salzberg S.L."/>
            <person name="Devos K.M."/>
            <person name="Dvorak J."/>
        </authorList>
    </citation>
    <scope>NUCLEOTIDE SEQUENCE [LARGE SCALE GENOMIC DNA]</scope>
    <source>
        <strain evidence="1">cv. AL8/78</strain>
    </source>
</reference>
<reference evidence="1" key="4">
    <citation type="submission" date="2019-03" db="UniProtKB">
        <authorList>
            <consortium name="EnsemblPlants"/>
        </authorList>
    </citation>
    <scope>IDENTIFICATION</scope>
</reference>
<evidence type="ECO:0000313" key="2">
    <source>
        <dbReference type="Proteomes" id="UP000015105"/>
    </source>
</evidence>
<sequence>MRDGWGLATDGKILFGSDGTSKLYQLDPISLEDRLHS</sequence>
<dbReference type="Proteomes" id="UP000015105">
    <property type="component" value="Chromosome 3D"/>
</dbReference>
<reference evidence="2" key="2">
    <citation type="journal article" date="2017" name="Nat. Plants">
        <title>The Aegilops tauschii genome reveals multiple impacts of transposons.</title>
        <authorList>
            <person name="Zhao G."/>
            <person name="Zou C."/>
            <person name="Li K."/>
            <person name="Wang K."/>
            <person name="Li T."/>
            <person name="Gao L."/>
            <person name="Zhang X."/>
            <person name="Wang H."/>
            <person name="Yang Z."/>
            <person name="Liu X."/>
            <person name="Jiang W."/>
            <person name="Mao L."/>
            <person name="Kong X."/>
            <person name="Jiao Y."/>
            <person name="Jia J."/>
        </authorList>
    </citation>
    <scope>NUCLEOTIDE SEQUENCE [LARGE SCALE GENOMIC DNA]</scope>
    <source>
        <strain evidence="2">cv. AL8/78</strain>
    </source>
</reference>
<dbReference type="PANTHER" id="PTHR31270:SF1">
    <property type="entry name" value="GLUTAMINYL-PEPTIDE CYCLOTRANSFERASE"/>
    <property type="match status" value="1"/>
</dbReference>
<evidence type="ECO:0000313" key="1">
    <source>
        <dbReference type="EnsemblPlants" id="AET3Gv20981200.10"/>
    </source>
</evidence>
<keyword evidence="2" id="KW-1185">Reference proteome</keyword>
<dbReference type="InterPro" id="IPR007788">
    <property type="entry name" value="QCT"/>
</dbReference>
<dbReference type="PANTHER" id="PTHR31270">
    <property type="entry name" value="GLUTAMINYL-PEPTIDE CYCLOTRANSFERASE"/>
    <property type="match status" value="1"/>
</dbReference>
<organism evidence="1 2">
    <name type="scientific">Aegilops tauschii subsp. strangulata</name>
    <name type="common">Goatgrass</name>
    <dbReference type="NCBI Taxonomy" id="200361"/>
    <lineage>
        <taxon>Eukaryota</taxon>
        <taxon>Viridiplantae</taxon>
        <taxon>Streptophyta</taxon>
        <taxon>Embryophyta</taxon>
        <taxon>Tracheophyta</taxon>
        <taxon>Spermatophyta</taxon>
        <taxon>Magnoliopsida</taxon>
        <taxon>Liliopsida</taxon>
        <taxon>Poales</taxon>
        <taxon>Poaceae</taxon>
        <taxon>BOP clade</taxon>
        <taxon>Pooideae</taxon>
        <taxon>Triticodae</taxon>
        <taxon>Triticeae</taxon>
        <taxon>Triticinae</taxon>
        <taxon>Aegilops</taxon>
    </lineage>
</organism>
<reference evidence="2" key="1">
    <citation type="journal article" date="2014" name="Science">
        <title>Ancient hybridizations among the ancestral genomes of bread wheat.</title>
        <authorList>
            <consortium name="International Wheat Genome Sequencing Consortium,"/>
            <person name="Marcussen T."/>
            <person name="Sandve S.R."/>
            <person name="Heier L."/>
            <person name="Spannagl M."/>
            <person name="Pfeifer M."/>
            <person name="Jakobsen K.S."/>
            <person name="Wulff B.B."/>
            <person name="Steuernagel B."/>
            <person name="Mayer K.F."/>
            <person name="Olsen O.A."/>
        </authorList>
    </citation>
    <scope>NUCLEOTIDE SEQUENCE [LARGE SCALE GENOMIC DNA]</scope>
    <source>
        <strain evidence="2">cv. AL8/78</strain>
    </source>
</reference>
<dbReference type="Gramene" id="AET3Gv20981200.10">
    <property type="protein sequence ID" value="AET3Gv20981200.10"/>
    <property type="gene ID" value="AET3Gv20981200"/>
</dbReference>
<dbReference type="AlphaFoldDB" id="A0A453GED2"/>
<dbReference type="Pfam" id="PF05096">
    <property type="entry name" value="Glu_cyclase_2"/>
    <property type="match status" value="1"/>
</dbReference>
<proteinExistence type="predicted"/>
<protein>
    <submittedName>
        <fullName evidence="1">Uncharacterized protein</fullName>
    </submittedName>
</protein>
<name>A0A453GED2_AEGTS</name>
<dbReference type="EnsemblPlants" id="AET3Gv20981200.10">
    <property type="protein sequence ID" value="AET3Gv20981200.10"/>
    <property type="gene ID" value="AET3Gv20981200"/>
</dbReference>
<dbReference type="GO" id="GO:0016603">
    <property type="term" value="F:glutaminyl-peptide cyclotransferase activity"/>
    <property type="evidence" value="ECO:0007669"/>
    <property type="project" value="InterPro"/>
</dbReference>